<organism evidence="1 3">
    <name type="scientific">Phytophthora cactorum</name>
    <dbReference type="NCBI Taxonomy" id="29920"/>
    <lineage>
        <taxon>Eukaryota</taxon>
        <taxon>Sar</taxon>
        <taxon>Stramenopiles</taxon>
        <taxon>Oomycota</taxon>
        <taxon>Peronosporomycetes</taxon>
        <taxon>Peronosporales</taxon>
        <taxon>Peronosporaceae</taxon>
        <taxon>Phytophthora</taxon>
    </lineage>
</organism>
<dbReference type="VEuPathDB" id="FungiDB:PC110_g4295"/>
<dbReference type="AlphaFoldDB" id="A0A8T1FUQ9"/>
<dbReference type="SUPFAM" id="SSF53098">
    <property type="entry name" value="Ribonuclease H-like"/>
    <property type="match status" value="1"/>
</dbReference>
<dbReference type="PANTHER" id="PTHR40866">
    <property type="entry name" value="BED-TYPE DOMAIN-CONTAINING PROTEIN"/>
    <property type="match status" value="1"/>
</dbReference>
<reference evidence="1" key="1">
    <citation type="submission" date="2018-10" db="EMBL/GenBank/DDBJ databases">
        <title>Effector identification in a new, highly contiguous assembly of the strawberry crown rot pathogen Phytophthora cactorum.</title>
        <authorList>
            <person name="Armitage A.D."/>
            <person name="Nellist C.F."/>
            <person name="Bates H."/>
            <person name="Vickerstaff R.J."/>
            <person name="Harrison R.J."/>
        </authorList>
    </citation>
    <scope>NUCLEOTIDE SEQUENCE</scope>
    <source>
        <strain evidence="1">P415</strain>
        <strain evidence="2">P421</strain>
    </source>
</reference>
<evidence type="ECO:0000313" key="1">
    <source>
        <dbReference type="EMBL" id="KAG2978734.1"/>
    </source>
</evidence>
<gene>
    <name evidence="1" type="ORF">PC118_g12111</name>
    <name evidence="2" type="ORF">PC129_g10579</name>
</gene>
<dbReference type="EMBL" id="RCMV01000352">
    <property type="protein sequence ID" value="KAG3218617.1"/>
    <property type="molecule type" value="Genomic_DNA"/>
</dbReference>
<sequence>MDEPDDHLNADGHMMAISRFLPFFGKSLDGCRFLVGDNCAVNKRLANLLRIPLMGCASHRLNLAVREYLEPYDSSLEEVQRLMRKLRKVKQAAQLRTKTLLVPVLHQDTRWSSTFSMLERYFRLREFISADEEDIGDFLPSHATHRKLATLIASLSDAESVSKRLQADGRTLLDARDLFDALIEIRPAFANYLAPDADIIHSVAFEKATVKVLAGQAAMLTEEEATALEPFKHHKDRVLSRTKPHKASMGLDDIDDFFDNI</sequence>
<evidence type="ECO:0000313" key="3">
    <source>
        <dbReference type="Proteomes" id="UP000697107"/>
    </source>
</evidence>
<dbReference type="PANTHER" id="PTHR40866:SF1">
    <property type="entry name" value="BED-TYPE DOMAIN-CONTAINING PROTEIN"/>
    <property type="match status" value="1"/>
</dbReference>
<evidence type="ECO:0000313" key="2">
    <source>
        <dbReference type="EMBL" id="KAG3218617.1"/>
    </source>
</evidence>
<comment type="caution">
    <text evidence="1">The sequence shown here is derived from an EMBL/GenBank/DDBJ whole genome shotgun (WGS) entry which is preliminary data.</text>
</comment>
<dbReference type="InterPro" id="IPR012337">
    <property type="entry name" value="RNaseH-like_sf"/>
</dbReference>
<accession>A0A8T1FUQ9</accession>
<proteinExistence type="predicted"/>
<dbReference type="Proteomes" id="UP000697107">
    <property type="component" value="Unassembled WGS sequence"/>
</dbReference>
<dbReference type="EMBL" id="RCML01000381">
    <property type="protein sequence ID" value="KAG2978734.1"/>
    <property type="molecule type" value="Genomic_DNA"/>
</dbReference>
<name>A0A8T1FUQ9_9STRA</name>
<dbReference type="Proteomes" id="UP000760860">
    <property type="component" value="Unassembled WGS sequence"/>
</dbReference>
<protein>
    <submittedName>
        <fullName evidence="1">Uncharacterized protein</fullName>
    </submittedName>
</protein>